<accession>A0A3L6PJC1</accession>
<organism evidence="2 3">
    <name type="scientific">Panicum miliaceum</name>
    <name type="common">Proso millet</name>
    <name type="synonym">Broomcorn millet</name>
    <dbReference type="NCBI Taxonomy" id="4540"/>
    <lineage>
        <taxon>Eukaryota</taxon>
        <taxon>Viridiplantae</taxon>
        <taxon>Streptophyta</taxon>
        <taxon>Embryophyta</taxon>
        <taxon>Tracheophyta</taxon>
        <taxon>Spermatophyta</taxon>
        <taxon>Magnoliopsida</taxon>
        <taxon>Liliopsida</taxon>
        <taxon>Poales</taxon>
        <taxon>Poaceae</taxon>
        <taxon>PACMAD clade</taxon>
        <taxon>Panicoideae</taxon>
        <taxon>Panicodae</taxon>
        <taxon>Paniceae</taxon>
        <taxon>Panicinae</taxon>
        <taxon>Panicum</taxon>
        <taxon>Panicum sect. Panicum</taxon>
    </lineage>
</organism>
<comment type="caution">
    <text evidence="2">The sequence shown here is derived from an EMBL/GenBank/DDBJ whole genome shotgun (WGS) entry which is preliminary data.</text>
</comment>
<keyword evidence="3" id="KW-1185">Reference proteome</keyword>
<proteinExistence type="predicted"/>
<dbReference type="AlphaFoldDB" id="A0A3L6PJC1"/>
<feature type="compositionally biased region" description="Basic and acidic residues" evidence="1">
    <location>
        <begin position="34"/>
        <end position="45"/>
    </location>
</feature>
<feature type="region of interest" description="Disordered" evidence="1">
    <location>
        <begin position="1"/>
        <end position="183"/>
    </location>
</feature>
<gene>
    <name evidence="2" type="ORF">C2845_PM10G01960</name>
</gene>
<feature type="compositionally biased region" description="Low complexity" evidence="1">
    <location>
        <begin position="130"/>
        <end position="146"/>
    </location>
</feature>
<dbReference type="Proteomes" id="UP000275267">
    <property type="component" value="Unassembled WGS sequence"/>
</dbReference>
<dbReference type="EMBL" id="PQIB02000018">
    <property type="protein sequence ID" value="RLM56095.1"/>
    <property type="molecule type" value="Genomic_DNA"/>
</dbReference>
<evidence type="ECO:0000313" key="3">
    <source>
        <dbReference type="Proteomes" id="UP000275267"/>
    </source>
</evidence>
<evidence type="ECO:0000256" key="1">
    <source>
        <dbReference type="SAM" id="MobiDB-lite"/>
    </source>
</evidence>
<name>A0A3L6PJC1_PANMI</name>
<evidence type="ECO:0000313" key="2">
    <source>
        <dbReference type="EMBL" id="RLM56095.1"/>
    </source>
</evidence>
<protein>
    <submittedName>
        <fullName evidence="2">Uncharacterized protein</fullName>
    </submittedName>
</protein>
<reference evidence="3" key="1">
    <citation type="journal article" date="2019" name="Nat. Commun.">
        <title>The genome of broomcorn millet.</title>
        <authorList>
            <person name="Zou C."/>
            <person name="Miki D."/>
            <person name="Li D."/>
            <person name="Tang Q."/>
            <person name="Xiao L."/>
            <person name="Rajput S."/>
            <person name="Deng P."/>
            <person name="Jia W."/>
            <person name="Huang R."/>
            <person name="Zhang M."/>
            <person name="Sun Y."/>
            <person name="Hu J."/>
            <person name="Fu X."/>
            <person name="Schnable P.S."/>
            <person name="Li F."/>
            <person name="Zhang H."/>
            <person name="Feng B."/>
            <person name="Zhu X."/>
            <person name="Liu R."/>
            <person name="Schnable J.C."/>
            <person name="Zhu J.-K."/>
            <person name="Zhang H."/>
        </authorList>
    </citation>
    <scope>NUCLEOTIDE SEQUENCE [LARGE SCALE GENOMIC DNA]</scope>
</reference>
<sequence length="183" mass="20202">MSWGHATTAIYTDHARRGRKPESMSRQEAGLESAAKERPFSKENQHIQGALRITDMYRRKRRYRSRHDGGGVEAVEAAPDLAERGRRGPAAGDGEEDPLQLGDEAHHPARRRQQQREGQHPDAQLQDQHPLLLPASSSSNPGSSQLQPPPADRFASPPTTRSVLAEIGTKEAGRLRSVPSLWA</sequence>